<feature type="non-terminal residue" evidence="1">
    <location>
        <position position="1"/>
    </location>
</feature>
<dbReference type="InParanoid" id="A0A165I6E0"/>
<dbReference type="EMBL" id="KV425998">
    <property type="protein sequence ID" value="KZV92964.1"/>
    <property type="molecule type" value="Genomic_DNA"/>
</dbReference>
<dbReference type="Proteomes" id="UP000077266">
    <property type="component" value="Unassembled WGS sequence"/>
</dbReference>
<keyword evidence="2" id="KW-1185">Reference proteome</keyword>
<dbReference type="OrthoDB" id="5946233at2759"/>
<sequence>PDDEILPIVKKYWSYNRPDAEIVARVLEAIDQGKFGFSVASLKRFRKKHGLFSTRQQKHTPDTIRPFVLEIRERLPTIGAGDMVVALFEDYNMKVSNHVVRQYFDIYEPDAKRARRQNRLKRKRFWAAGVNDIWSFDQHDKWKRFGLLVHLGAEVVSGKLLWLRVWWSNRQTPLLASYYLRAAREHGAVCLVTQSDPGGENYGIARPHTAIRQHLDPSLVGTIQHRWMREKMNIVSEIKWGVFRRQFSPGFEGVLEEGVTMGWYMPGDNLHKLTFRWLVIPWMQLQMDNYVRKVNRKLPRRNKKKFLPHGIPDLIFERSVDYGMQDFKVPVNPELLDAIEQEYAPPNHPVFQLAPPWFNAHILAIYTDIQEPEVTVNTLWVIFQSLLVGLRARLTPQEMGAVYGEAFEDDENLDLNGADPRMHGEPVPWPADEYEGIARTLCPHRLRVSHL</sequence>
<evidence type="ECO:0000313" key="2">
    <source>
        <dbReference type="Proteomes" id="UP000077266"/>
    </source>
</evidence>
<proteinExistence type="predicted"/>
<name>A0A165I6E0_EXIGL</name>
<evidence type="ECO:0000313" key="1">
    <source>
        <dbReference type="EMBL" id="KZV92964.1"/>
    </source>
</evidence>
<gene>
    <name evidence="1" type="ORF">EXIGLDRAFT_613613</name>
</gene>
<protein>
    <recommendedName>
        <fullName evidence="3">Integrase catalytic domain-containing protein</fullName>
    </recommendedName>
</protein>
<dbReference type="AlphaFoldDB" id="A0A165I6E0"/>
<evidence type="ECO:0008006" key="3">
    <source>
        <dbReference type="Google" id="ProtNLM"/>
    </source>
</evidence>
<dbReference type="STRING" id="1314781.A0A165I6E0"/>
<organism evidence="1 2">
    <name type="scientific">Exidia glandulosa HHB12029</name>
    <dbReference type="NCBI Taxonomy" id="1314781"/>
    <lineage>
        <taxon>Eukaryota</taxon>
        <taxon>Fungi</taxon>
        <taxon>Dikarya</taxon>
        <taxon>Basidiomycota</taxon>
        <taxon>Agaricomycotina</taxon>
        <taxon>Agaricomycetes</taxon>
        <taxon>Auriculariales</taxon>
        <taxon>Exidiaceae</taxon>
        <taxon>Exidia</taxon>
    </lineage>
</organism>
<dbReference type="PANTHER" id="PTHR46177:SF1">
    <property type="entry name" value="INTEGRASE CATALYTIC DOMAIN-CONTAINING PROTEIN"/>
    <property type="match status" value="1"/>
</dbReference>
<reference evidence="1 2" key="1">
    <citation type="journal article" date="2016" name="Mol. Biol. Evol.">
        <title>Comparative Genomics of Early-Diverging Mushroom-Forming Fungi Provides Insights into the Origins of Lignocellulose Decay Capabilities.</title>
        <authorList>
            <person name="Nagy L.G."/>
            <person name="Riley R."/>
            <person name="Tritt A."/>
            <person name="Adam C."/>
            <person name="Daum C."/>
            <person name="Floudas D."/>
            <person name="Sun H."/>
            <person name="Yadav J.S."/>
            <person name="Pangilinan J."/>
            <person name="Larsson K.H."/>
            <person name="Matsuura K."/>
            <person name="Barry K."/>
            <person name="Labutti K."/>
            <person name="Kuo R."/>
            <person name="Ohm R.A."/>
            <person name="Bhattacharya S.S."/>
            <person name="Shirouzu T."/>
            <person name="Yoshinaga Y."/>
            <person name="Martin F.M."/>
            <person name="Grigoriev I.V."/>
            <person name="Hibbett D.S."/>
        </authorList>
    </citation>
    <scope>NUCLEOTIDE SEQUENCE [LARGE SCALE GENOMIC DNA]</scope>
    <source>
        <strain evidence="1 2">HHB12029</strain>
    </source>
</reference>
<dbReference type="PANTHER" id="PTHR46177">
    <property type="entry name" value="INTEGRASE CATALYTIC DOMAIN-CONTAINING PROTEIN"/>
    <property type="match status" value="1"/>
</dbReference>
<accession>A0A165I6E0</accession>